<proteinExistence type="predicted"/>
<feature type="domain" description="FISNA" evidence="3">
    <location>
        <begin position="90"/>
        <end position="145"/>
    </location>
</feature>
<accession>A0A9N7Y507</accession>
<name>A0A9N7Y507_PLEPL</name>
<keyword evidence="2" id="KW-0677">Repeat</keyword>
<evidence type="ECO:0000259" key="3">
    <source>
        <dbReference type="SMART" id="SM01288"/>
    </source>
</evidence>
<dbReference type="Gene3D" id="3.40.50.300">
    <property type="entry name" value="P-loop containing nucleotide triphosphate hydrolases"/>
    <property type="match status" value="1"/>
</dbReference>
<comment type="caution">
    <text evidence="4">The sequence shown here is derived from an EMBL/GenBank/DDBJ whole genome shotgun (WGS) entry which is preliminary data.</text>
</comment>
<dbReference type="Pfam" id="PF14484">
    <property type="entry name" value="FISNA"/>
    <property type="match status" value="1"/>
</dbReference>
<dbReference type="InterPro" id="IPR051261">
    <property type="entry name" value="NLR"/>
</dbReference>
<evidence type="ECO:0000256" key="2">
    <source>
        <dbReference type="ARBA" id="ARBA00022737"/>
    </source>
</evidence>
<organism evidence="4 5">
    <name type="scientific">Pleuronectes platessa</name>
    <name type="common">European plaice</name>
    <dbReference type="NCBI Taxonomy" id="8262"/>
    <lineage>
        <taxon>Eukaryota</taxon>
        <taxon>Metazoa</taxon>
        <taxon>Chordata</taxon>
        <taxon>Craniata</taxon>
        <taxon>Vertebrata</taxon>
        <taxon>Euteleostomi</taxon>
        <taxon>Actinopterygii</taxon>
        <taxon>Neopterygii</taxon>
        <taxon>Teleostei</taxon>
        <taxon>Neoteleostei</taxon>
        <taxon>Acanthomorphata</taxon>
        <taxon>Carangaria</taxon>
        <taxon>Pleuronectiformes</taxon>
        <taxon>Pleuronectoidei</taxon>
        <taxon>Pleuronectidae</taxon>
        <taxon>Pleuronectes</taxon>
    </lineage>
</organism>
<dbReference type="InterPro" id="IPR027417">
    <property type="entry name" value="P-loop_NTPase"/>
</dbReference>
<sequence>MEEKSAADETDEVLQGSLPSIQDLGHNLPPSISAQSGSIVVAPFIHNSNIGNLNITITSVSQGSILRELNQDSCESLQPQSNKVAECQRKLRETLKRKFSHLFEGLTDKENQIPLNKIYTELYITEGGSAEVNKEHEDHTTTISER</sequence>
<dbReference type="InterPro" id="IPR029495">
    <property type="entry name" value="NACHT-assoc"/>
</dbReference>
<evidence type="ECO:0000313" key="5">
    <source>
        <dbReference type="Proteomes" id="UP001153269"/>
    </source>
</evidence>
<keyword evidence="1" id="KW-0433">Leucine-rich repeat</keyword>
<evidence type="ECO:0000313" key="4">
    <source>
        <dbReference type="EMBL" id="CAB1412923.1"/>
    </source>
</evidence>
<dbReference type="AlphaFoldDB" id="A0A9N7Y507"/>
<evidence type="ECO:0000256" key="1">
    <source>
        <dbReference type="ARBA" id="ARBA00022614"/>
    </source>
</evidence>
<dbReference type="Proteomes" id="UP001153269">
    <property type="component" value="Unassembled WGS sequence"/>
</dbReference>
<dbReference type="PANTHER" id="PTHR24106">
    <property type="entry name" value="NACHT, LRR AND CARD DOMAINS-CONTAINING"/>
    <property type="match status" value="1"/>
</dbReference>
<reference evidence="4" key="1">
    <citation type="submission" date="2020-03" db="EMBL/GenBank/DDBJ databases">
        <authorList>
            <person name="Weist P."/>
        </authorList>
    </citation>
    <scope>NUCLEOTIDE SEQUENCE</scope>
</reference>
<keyword evidence="5" id="KW-1185">Reference proteome</keyword>
<protein>
    <recommendedName>
        <fullName evidence="3">FISNA domain-containing protein</fullName>
    </recommendedName>
</protein>
<dbReference type="SMART" id="SM01288">
    <property type="entry name" value="FISNA"/>
    <property type="match status" value="1"/>
</dbReference>
<dbReference type="EMBL" id="CADEAL010000025">
    <property type="protein sequence ID" value="CAB1412923.1"/>
    <property type="molecule type" value="Genomic_DNA"/>
</dbReference>
<gene>
    <name evidence="4" type="ORF">PLEPLA_LOCUS619</name>
</gene>